<proteinExistence type="predicted"/>
<dbReference type="Proteomes" id="UP000317267">
    <property type="component" value="Unassembled WGS sequence"/>
</dbReference>
<name>A0A1H1EV66_9PSED</name>
<protein>
    <submittedName>
        <fullName evidence="3">Uncharacterized protein</fullName>
    </submittedName>
</protein>
<dbReference type="OrthoDB" id="6979936at2"/>
<reference evidence="3 5" key="2">
    <citation type="submission" date="2019-06" db="EMBL/GenBank/DDBJ databases">
        <title>Pseudomonas bimorpha sp. nov. isolated from bovine raw milk and skim milk concentrate.</title>
        <authorList>
            <person name="Hofmann K."/>
            <person name="Huptas C."/>
            <person name="Doll E."/>
            <person name="Scherer S."/>
            <person name="Wenning M."/>
        </authorList>
    </citation>
    <scope>NUCLEOTIDE SEQUENCE [LARGE SCALE GENOMIC DNA]</scope>
    <source>
        <strain evidence="3 5">DSM 17515</strain>
    </source>
</reference>
<organism evidence="3 5">
    <name type="scientific">Pseudomonas grimontii</name>
    <dbReference type="NCBI Taxonomy" id="129847"/>
    <lineage>
        <taxon>Bacteria</taxon>
        <taxon>Pseudomonadati</taxon>
        <taxon>Pseudomonadota</taxon>
        <taxon>Gammaproteobacteria</taxon>
        <taxon>Pseudomonadales</taxon>
        <taxon>Pseudomonadaceae</taxon>
        <taxon>Pseudomonas</taxon>
    </lineage>
</organism>
<evidence type="ECO:0000313" key="2">
    <source>
        <dbReference type="EMBL" id="SDQ92615.1"/>
    </source>
</evidence>
<gene>
    <name evidence="3" type="ORF">FIV39_17085</name>
    <name evidence="2" type="ORF">SAMN04490186_2497</name>
</gene>
<evidence type="ECO:0000313" key="4">
    <source>
        <dbReference type="Proteomes" id="UP000198740"/>
    </source>
</evidence>
<evidence type="ECO:0000256" key="1">
    <source>
        <dbReference type="SAM" id="Phobius"/>
    </source>
</evidence>
<evidence type="ECO:0000313" key="5">
    <source>
        <dbReference type="Proteomes" id="UP000317267"/>
    </source>
</evidence>
<keyword evidence="1" id="KW-0812">Transmembrane</keyword>
<feature type="transmembrane region" description="Helical" evidence="1">
    <location>
        <begin position="96"/>
        <end position="117"/>
    </location>
</feature>
<comment type="caution">
    <text evidence="3">The sequence shown here is derived from an EMBL/GenBank/DDBJ whole genome shotgun (WGS) entry which is preliminary data.</text>
</comment>
<dbReference type="AlphaFoldDB" id="A0A1H1EV66"/>
<feature type="transmembrane region" description="Helical" evidence="1">
    <location>
        <begin position="6"/>
        <end position="26"/>
    </location>
</feature>
<accession>A0A1H1EV66</accession>
<keyword evidence="1" id="KW-0472">Membrane</keyword>
<dbReference type="Proteomes" id="UP000198740">
    <property type="component" value="Unassembled WGS sequence"/>
</dbReference>
<keyword evidence="4" id="KW-1185">Reference proteome</keyword>
<dbReference type="EMBL" id="VFES01000010">
    <property type="protein sequence ID" value="TWR64994.1"/>
    <property type="molecule type" value="Genomic_DNA"/>
</dbReference>
<keyword evidence="1" id="KW-1133">Transmembrane helix</keyword>
<dbReference type="EMBL" id="FNKM01000002">
    <property type="protein sequence ID" value="SDQ92615.1"/>
    <property type="molecule type" value="Genomic_DNA"/>
</dbReference>
<sequence length="119" mass="13914">MDPIFIGMLSGAIMLLTLPLNFYVMFDKLDAAEHYLQSSTYIVGTRHTLRRLPFEGRHVRLYVVATVILLPKLFQWRNLILTEDVEKIPRRLRCWMVIPSLITHLSALTMFISWLLIKA</sequence>
<evidence type="ECO:0000313" key="3">
    <source>
        <dbReference type="EMBL" id="TWR64994.1"/>
    </source>
</evidence>
<feature type="transmembrane region" description="Helical" evidence="1">
    <location>
        <begin position="59"/>
        <end position="76"/>
    </location>
</feature>
<reference evidence="2 4" key="1">
    <citation type="submission" date="2016-10" db="EMBL/GenBank/DDBJ databases">
        <authorList>
            <person name="Varghese N."/>
            <person name="Submissions S."/>
        </authorList>
    </citation>
    <scope>NUCLEOTIDE SEQUENCE [LARGE SCALE GENOMIC DNA]</scope>
    <source>
        <strain evidence="2 4">BS2976</strain>
    </source>
</reference>